<name>A0A3Q2P4T8_FUNHE</name>
<evidence type="ECO:0000256" key="2">
    <source>
        <dbReference type="ARBA" id="ARBA00022741"/>
    </source>
</evidence>
<keyword evidence="2" id="KW-0547">Nucleotide-binding</keyword>
<dbReference type="Pfam" id="PF04548">
    <property type="entry name" value="AIG1"/>
    <property type="match status" value="1"/>
</dbReference>
<reference evidence="6" key="2">
    <citation type="submission" date="2025-09" db="UniProtKB">
        <authorList>
            <consortium name="Ensembl"/>
        </authorList>
    </citation>
    <scope>IDENTIFICATION</scope>
</reference>
<feature type="compositionally biased region" description="Basic and acidic residues" evidence="4">
    <location>
        <begin position="206"/>
        <end position="216"/>
    </location>
</feature>
<evidence type="ECO:0000256" key="3">
    <source>
        <dbReference type="ARBA" id="ARBA00023134"/>
    </source>
</evidence>
<proteinExistence type="inferred from homology"/>
<organism evidence="6 7">
    <name type="scientific">Fundulus heteroclitus</name>
    <name type="common">Killifish</name>
    <name type="synonym">Mummichog</name>
    <dbReference type="NCBI Taxonomy" id="8078"/>
    <lineage>
        <taxon>Eukaryota</taxon>
        <taxon>Metazoa</taxon>
        <taxon>Chordata</taxon>
        <taxon>Craniata</taxon>
        <taxon>Vertebrata</taxon>
        <taxon>Euteleostomi</taxon>
        <taxon>Actinopterygii</taxon>
        <taxon>Neopterygii</taxon>
        <taxon>Teleostei</taxon>
        <taxon>Neoteleostei</taxon>
        <taxon>Acanthomorphata</taxon>
        <taxon>Ovalentaria</taxon>
        <taxon>Atherinomorphae</taxon>
        <taxon>Cyprinodontiformes</taxon>
        <taxon>Fundulidae</taxon>
        <taxon>Fundulus</taxon>
    </lineage>
</organism>
<dbReference type="GeneTree" id="ENSGT00940000177061"/>
<evidence type="ECO:0000313" key="7">
    <source>
        <dbReference type="Proteomes" id="UP000265000"/>
    </source>
</evidence>
<feature type="domain" description="AIG1-type G" evidence="5">
    <location>
        <begin position="1"/>
        <end position="185"/>
    </location>
</feature>
<keyword evidence="7" id="KW-1185">Reference proteome</keyword>
<sequence length="216" mass="24721">MSELRVVVLGSSWSQRNSVGNFIVGKNVFKTEPQFCVRVGEEVEKSRIVVINTPDLQFRCAAKITQFIKDCARVSAPGPHVFLLVLEPENITEEEKNTMHRVLKAFNDRSFDHSFILMLNSEPRQQDVFKDHTKKALIKELIIKCRYRYLKMEDIECPELLTRFGQIVKENNGEHVSYEEFEEAATSLPDFPQSREEKAPTGSLAADKDAGKSRND</sequence>
<dbReference type="InterPro" id="IPR027417">
    <property type="entry name" value="P-loop_NTPase"/>
</dbReference>
<feature type="region of interest" description="Disordered" evidence="4">
    <location>
        <begin position="178"/>
        <end position="216"/>
    </location>
</feature>
<keyword evidence="3" id="KW-0342">GTP-binding</keyword>
<protein>
    <recommendedName>
        <fullName evidence="5">AIG1-type G domain-containing protein</fullName>
    </recommendedName>
</protein>
<reference evidence="6" key="1">
    <citation type="submission" date="2025-08" db="UniProtKB">
        <authorList>
            <consortium name="Ensembl"/>
        </authorList>
    </citation>
    <scope>IDENTIFICATION</scope>
</reference>
<dbReference type="PROSITE" id="PS51720">
    <property type="entry name" value="G_AIG1"/>
    <property type="match status" value="1"/>
</dbReference>
<dbReference type="InterPro" id="IPR045058">
    <property type="entry name" value="GIMA/IAN/Toc"/>
</dbReference>
<dbReference type="PANTHER" id="PTHR10903">
    <property type="entry name" value="GTPASE, IMAP FAMILY MEMBER-RELATED"/>
    <property type="match status" value="1"/>
</dbReference>
<dbReference type="AlphaFoldDB" id="A0A3Q2P4T8"/>
<dbReference type="PANTHER" id="PTHR10903:SF170">
    <property type="entry name" value="GTPASE IMAP FAMILY MEMBER 7"/>
    <property type="match status" value="1"/>
</dbReference>
<evidence type="ECO:0000259" key="5">
    <source>
        <dbReference type="PROSITE" id="PS51720"/>
    </source>
</evidence>
<dbReference type="Ensembl" id="ENSFHET00000004253.1">
    <property type="protein sequence ID" value="ENSFHEP00000007179.1"/>
    <property type="gene ID" value="ENSFHEG00000008259.1"/>
</dbReference>
<evidence type="ECO:0000313" key="6">
    <source>
        <dbReference type="Ensembl" id="ENSFHEP00000007179.1"/>
    </source>
</evidence>
<evidence type="ECO:0000256" key="1">
    <source>
        <dbReference type="ARBA" id="ARBA00008535"/>
    </source>
</evidence>
<dbReference type="InterPro" id="IPR006703">
    <property type="entry name" value="G_AIG1"/>
</dbReference>
<evidence type="ECO:0000256" key="4">
    <source>
        <dbReference type="SAM" id="MobiDB-lite"/>
    </source>
</evidence>
<dbReference type="GO" id="GO:0005525">
    <property type="term" value="F:GTP binding"/>
    <property type="evidence" value="ECO:0007669"/>
    <property type="project" value="UniProtKB-KW"/>
</dbReference>
<dbReference type="Gene3D" id="3.40.50.300">
    <property type="entry name" value="P-loop containing nucleotide triphosphate hydrolases"/>
    <property type="match status" value="1"/>
</dbReference>
<dbReference type="STRING" id="8078.ENSFHEP00000007179"/>
<comment type="similarity">
    <text evidence="1">Belongs to the TRAFAC class TrmE-Era-EngA-EngB-Septin-like GTPase superfamily. AIG1/Toc34/Toc159-like paraseptin GTPase family. IAN subfamily.</text>
</comment>
<accession>A0A3Q2P4T8</accession>
<dbReference type="Proteomes" id="UP000265000">
    <property type="component" value="Unplaced"/>
</dbReference>